<dbReference type="Proteomes" id="UP000435649">
    <property type="component" value="Unassembled WGS sequence"/>
</dbReference>
<gene>
    <name evidence="1" type="ORF">FYJ85_10965</name>
</gene>
<dbReference type="RefSeq" id="WP_154418508.1">
    <property type="nucleotide sequence ID" value="NZ_VUNS01000011.1"/>
</dbReference>
<name>A0A844G5D4_9BACT</name>
<dbReference type="AlphaFoldDB" id="A0A844G5D4"/>
<organism evidence="1 2">
    <name type="scientific">Victivallis lenta</name>
    <dbReference type="NCBI Taxonomy" id="2606640"/>
    <lineage>
        <taxon>Bacteria</taxon>
        <taxon>Pseudomonadati</taxon>
        <taxon>Lentisphaerota</taxon>
        <taxon>Lentisphaeria</taxon>
        <taxon>Victivallales</taxon>
        <taxon>Victivallaceae</taxon>
        <taxon>Victivallis</taxon>
    </lineage>
</organism>
<evidence type="ECO:0000313" key="2">
    <source>
        <dbReference type="Proteomes" id="UP000435649"/>
    </source>
</evidence>
<accession>A0A844G5D4</accession>
<reference evidence="1 2" key="1">
    <citation type="submission" date="2019-08" db="EMBL/GenBank/DDBJ databases">
        <title>In-depth cultivation of the pig gut microbiome towards novel bacterial diversity and tailored functional studies.</title>
        <authorList>
            <person name="Wylensek D."/>
            <person name="Hitch T.C.A."/>
            <person name="Clavel T."/>
        </authorList>
    </citation>
    <scope>NUCLEOTIDE SEQUENCE [LARGE SCALE GENOMIC DNA]</scope>
    <source>
        <strain evidence="1 2">BBE-744-WT-12</strain>
    </source>
</reference>
<sequence>MGLDIYISRKTSSGKECLIHWHKFGPLAEWLRKKIYDGKLDCNERPLDYLALVSLHENCVAALDSENWKEKMQEQLFPVKSDFAWTGRRELAYLKMMEAIAEDIEDVSQPGDGEELLIQITY</sequence>
<evidence type="ECO:0000313" key="1">
    <source>
        <dbReference type="EMBL" id="MST97559.1"/>
    </source>
</evidence>
<comment type="caution">
    <text evidence="1">The sequence shown here is derived from an EMBL/GenBank/DDBJ whole genome shotgun (WGS) entry which is preliminary data.</text>
</comment>
<keyword evidence="2" id="KW-1185">Reference proteome</keyword>
<dbReference type="EMBL" id="VUNS01000011">
    <property type="protein sequence ID" value="MST97559.1"/>
    <property type="molecule type" value="Genomic_DNA"/>
</dbReference>
<protein>
    <submittedName>
        <fullName evidence="1">Uncharacterized protein</fullName>
    </submittedName>
</protein>
<proteinExistence type="predicted"/>